<keyword evidence="3" id="KW-1185">Reference proteome</keyword>
<dbReference type="Proteomes" id="UP001206128">
    <property type="component" value="Unassembled WGS sequence"/>
</dbReference>
<dbReference type="InterPro" id="IPR011008">
    <property type="entry name" value="Dimeric_a/b-barrel"/>
</dbReference>
<dbReference type="AlphaFoldDB" id="A0AAE3GCA2"/>
<proteinExistence type="predicted"/>
<organism evidence="2 3">
    <name type="scientific">Goodfellowiella coeruleoviolacea</name>
    <dbReference type="NCBI Taxonomy" id="334858"/>
    <lineage>
        <taxon>Bacteria</taxon>
        <taxon>Bacillati</taxon>
        <taxon>Actinomycetota</taxon>
        <taxon>Actinomycetes</taxon>
        <taxon>Pseudonocardiales</taxon>
        <taxon>Pseudonocardiaceae</taxon>
        <taxon>Goodfellowiella</taxon>
    </lineage>
</organism>
<protein>
    <submittedName>
        <fullName evidence="2">Uncharacterized protein</fullName>
    </submittedName>
</protein>
<comment type="caution">
    <text evidence="2">The sequence shown here is derived from an EMBL/GenBank/DDBJ whole genome shotgun (WGS) entry which is preliminary data.</text>
</comment>
<accession>A0AAE3GCA2</accession>
<reference evidence="2" key="1">
    <citation type="submission" date="2022-06" db="EMBL/GenBank/DDBJ databases">
        <title>Genomic Encyclopedia of Archaeal and Bacterial Type Strains, Phase II (KMG-II): from individual species to whole genera.</title>
        <authorList>
            <person name="Goeker M."/>
        </authorList>
    </citation>
    <scope>NUCLEOTIDE SEQUENCE</scope>
    <source>
        <strain evidence="2">DSM 43935</strain>
    </source>
</reference>
<name>A0AAE3GCA2_9PSEU</name>
<gene>
    <name evidence="2" type="ORF">LX83_000368</name>
</gene>
<dbReference type="SUPFAM" id="SSF54909">
    <property type="entry name" value="Dimeric alpha+beta barrel"/>
    <property type="match status" value="1"/>
</dbReference>
<evidence type="ECO:0000313" key="3">
    <source>
        <dbReference type="Proteomes" id="UP001206128"/>
    </source>
</evidence>
<dbReference type="EMBL" id="JAMTCK010000001">
    <property type="protein sequence ID" value="MCP2163528.1"/>
    <property type="molecule type" value="Genomic_DNA"/>
</dbReference>
<sequence>MPESTVDGPVPDTLMWEVRAHPDRLDDLLDWLDLAVFPDLADQPGCRRVDVYTGEQHRVVLIARFAGAPTVVPDPPVELVARPPHQWRFTHRRGRPGHTGSAVEGGPG</sequence>
<evidence type="ECO:0000256" key="1">
    <source>
        <dbReference type="SAM" id="MobiDB-lite"/>
    </source>
</evidence>
<dbReference type="RefSeq" id="WP_253766244.1">
    <property type="nucleotide sequence ID" value="NZ_JAMTCK010000001.1"/>
</dbReference>
<evidence type="ECO:0000313" key="2">
    <source>
        <dbReference type="EMBL" id="MCP2163528.1"/>
    </source>
</evidence>
<feature type="region of interest" description="Disordered" evidence="1">
    <location>
        <begin position="86"/>
        <end position="108"/>
    </location>
</feature>